<dbReference type="Proteomes" id="UP000679126">
    <property type="component" value="Unassembled WGS sequence"/>
</dbReference>
<dbReference type="Pfam" id="PF00578">
    <property type="entry name" value="AhpC-TSA"/>
    <property type="match status" value="1"/>
</dbReference>
<evidence type="ECO:0000313" key="3">
    <source>
        <dbReference type="EMBL" id="MBO9153461.1"/>
    </source>
</evidence>
<gene>
    <name evidence="3" type="ORF">J7I43_14630</name>
</gene>
<sequence>MKWFFVILGCFFLPALHAQQPAYASLKLKTTGGETLSPASKPLTAFVFLSPDCPLSRNYTLTLNDIQQSRKNALQIIGVFPDAGYSDNEIKAFKDKYAISFALVSDKRSQLQHFTRAAITPEVFLYDNRGALLYKGAIDDWVVSLGRKKHQPEKHYLADAIDNSLQHKTVSPAETKAIGCFISTK</sequence>
<dbReference type="InterPro" id="IPR047262">
    <property type="entry name" value="PRX-like1"/>
</dbReference>
<feature type="domain" description="Alkyl hydroperoxide reductase subunit C/ Thiol specific antioxidant" evidence="2">
    <location>
        <begin position="44"/>
        <end position="133"/>
    </location>
</feature>
<dbReference type="InterPro" id="IPR000866">
    <property type="entry name" value="AhpC/TSA"/>
</dbReference>
<reference evidence="4" key="1">
    <citation type="submission" date="2021-03" db="EMBL/GenBank/DDBJ databases">
        <title>Assistant Professor.</title>
        <authorList>
            <person name="Huq M.A."/>
        </authorList>
    </citation>
    <scope>NUCLEOTIDE SEQUENCE [LARGE SCALE GENOMIC DNA]</scope>
    <source>
        <strain evidence="4">MAH-28</strain>
    </source>
</reference>
<comment type="caution">
    <text evidence="3">The sequence shown here is derived from an EMBL/GenBank/DDBJ whole genome shotgun (WGS) entry which is preliminary data.</text>
</comment>
<dbReference type="EMBL" id="JAGHKP010000003">
    <property type="protein sequence ID" value="MBO9153461.1"/>
    <property type="molecule type" value="Genomic_DNA"/>
</dbReference>
<dbReference type="RefSeq" id="WP_209146463.1">
    <property type="nucleotide sequence ID" value="NZ_JAGHKP010000003.1"/>
</dbReference>
<proteinExistence type="predicted"/>
<evidence type="ECO:0000313" key="4">
    <source>
        <dbReference type="Proteomes" id="UP000679126"/>
    </source>
</evidence>
<feature type="signal peptide" evidence="1">
    <location>
        <begin position="1"/>
        <end position="18"/>
    </location>
</feature>
<dbReference type="InterPro" id="IPR036249">
    <property type="entry name" value="Thioredoxin-like_sf"/>
</dbReference>
<name>A0ABS3YFJ9_9BACT</name>
<evidence type="ECO:0000259" key="2">
    <source>
        <dbReference type="Pfam" id="PF00578"/>
    </source>
</evidence>
<dbReference type="SUPFAM" id="SSF52833">
    <property type="entry name" value="Thioredoxin-like"/>
    <property type="match status" value="1"/>
</dbReference>
<protein>
    <submittedName>
        <fullName evidence="3">Redoxin domain-containing protein</fullName>
    </submittedName>
</protein>
<accession>A0ABS3YFJ9</accession>
<dbReference type="Gene3D" id="3.40.30.10">
    <property type="entry name" value="Glutaredoxin"/>
    <property type="match status" value="1"/>
</dbReference>
<keyword evidence="4" id="KW-1185">Reference proteome</keyword>
<keyword evidence="1" id="KW-0732">Signal</keyword>
<dbReference type="PANTHER" id="PTHR43640:SF1">
    <property type="entry name" value="THIOREDOXIN-DEPENDENT PEROXIREDOXIN"/>
    <property type="match status" value="1"/>
</dbReference>
<evidence type="ECO:0000256" key="1">
    <source>
        <dbReference type="SAM" id="SignalP"/>
    </source>
</evidence>
<feature type="chain" id="PRO_5045959210" evidence="1">
    <location>
        <begin position="19"/>
        <end position="185"/>
    </location>
</feature>
<dbReference type="PANTHER" id="PTHR43640">
    <property type="entry name" value="OS07G0260300 PROTEIN"/>
    <property type="match status" value="1"/>
</dbReference>
<organism evidence="3 4">
    <name type="scientific">Chitinophaga chungangae</name>
    <dbReference type="NCBI Taxonomy" id="2821488"/>
    <lineage>
        <taxon>Bacteria</taxon>
        <taxon>Pseudomonadati</taxon>
        <taxon>Bacteroidota</taxon>
        <taxon>Chitinophagia</taxon>
        <taxon>Chitinophagales</taxon>
        <taxon>Chitinophagaceae</taxon>
        <taxon>Chitinophaga</taxon>
    </lineage>
</organism>